<accession>A0ABN7V0R3</accession>
<comment type="caution">
    <text evidence="1">The sequence shown here is derived from an EMBL/GenBank/DDBJ whole genome shotgun (WGS) entry which is preliminary data.</text>
</comment>
<dbReference type="EMBL" id="CAJVQB010008137">
    <property type="protein sequence ID" value="CAG8714519.1"/>
    <property type="molecule type" value="Genomic_DNA"/>
</dbReference>
<dbReference type="Proteomes" id="UP000789901">
    <property type="component" value="Unassembled WGS sequence"/>
</dbReference>
<protein>
    <submittedName>
        <fullName evidence="1">42108_t:CDS:1</fullName>
    </submittedName>
</protein>
<name>A0ABN7V0R3_GIGMA</name>
<reference evidence="1 2" key="1">
    <citation type="submission" date="2021-06" db="EMBL/GenBank/DDBJ databases">
        <authorList>
            <person name="Kallberg Y."/>
            <person name="Tangrot J."/>
            <person name="Rosling A."/>
        </authorList>
    </citation>
    <scope>NUCLEOTIDE SEQUENCE [LARGE SCALE GENOMIC DNA]</scope>
    <source>
        <strain evidence="1 2">120-4 pot B 10/14</strain>
    </source>
</reference>
<organism evidence="1 2">
    <name type="scientific">Gigaspora margarita</name>
    <dbReference type="NCBI Taxonomy" id="4874"/>
    <lineage>
        <taxon>Eukaryota</taxon>
        <taxon>Fungi</taxon>
        <taxon>Fungi incertae sedis</taxon>
        <taxon>Mucoromycota</taxon>
        <taxon>Glomeromycotina</taxon>
        <taxon>Glomeromycetes</taxon>
        <taxon>Diversisporales</taxon>
        <taxon>Gigasporaceae</taxon>
        <taxon>Gigaspora</taxon>
    </lineage>
</organism>
<proteinExistence type="predicted"/>
<sequence>MERVKGIRHATIMLIGLVIAFEDWLKFEDIILNDNTTATNHCNIALSLFLVVDNYLFSCLVAQALTDDETKEADTWILQQIKKAILEASGISLTSQVESYNSNTTLLELAEKLLACIFKEDKKTEYALFHISISKAVLITTANTILLNVCNMLWKFLTVEILKIQEDQIKQALHYYAIKIVESELQRYLMH</sequence>
<evidence type="ECO:0000313" key="2">
    <source>
        <dbReference type="Proteomes" id="UP000789901"/>
    </source>
</evidence>
<keyword evidence="2" id="KW-1185">Reference proteome</keyword>
<evidence type="ECO:0000313" key="1">
    <source>
        <dbReference type="EMBL" id="CAG8714519.1"/>
    </source>
</evidence>
<gene>
    <name evidence="1" type="ORF">GMARGA_LOCUS13001</name>
</gene>